<keyword evidence="5" id="KW-0998">Cell outer membrane</keyword>
<feature type="chain" id="PRO_5021342165" description="Lipoprotein" evidence="8">
    <location>
        <begin position="28"/>
        <end position="66"/>
    </location>
</feature>
<sequence length="66" mass="7130">MDRVMVNSLKRTTLTLSLLLAASLALSACGRKGDLDPPNTPVDQQNKRDSKVAPVADKPFLLDPLL</sequence>
<dbReference type="AlphaFoldDB" id="A0A504TXU6"/>
<gene>
    <name evidence="9" type="ORF">FJQ55_15090</name>
</gene>
<comment type="subcellular location">
    <subcellularLocation>
        <location evidence="1">Cell outer membrane</location>
        <topology evidence="1">Lipid-anchor</topology>
    </subcellularLocation>
</comment>
<evidence type="ECO:0000256" key="1">
    <source>
        <dbReference type="ARBA" id="ARBA00004459"/>
    </source>
</evidence>
<keyword evidence="3" id="KW-0472">Membrane</keyword>
<dbReference type="Pfam" id="PF13627">
    <property type="entry name" value="LptM_cons"/>
    <property type="match status" value="1"/>
</dbReference>
<dbReference type="OrthoDB" id="7363830at2"/>
<evidence type="ECO:0000256" key="6">
    <source>
        <dbReference type="ARBA" id="ARBA00023288"/>
    </source>
</evidence>
<evidence type="ECO:0000256" key="5">
    <source>
        <dbReference type="ARBA" id="ARBA00023237"/>
    </source>
</evidence>
<protein>
    <recommendedName>
        <fullName evidence="11">Lipoprotein</fullName>
    </recommendedName>
</protein>
<feature type="region of interest" description="Disordered" evidence="7">
    <location>
        <begin position="31"/>
        <end position="66"/>
    </location>
</feature>
<accession>A0A504TXU6</accession>
<dbReference type="PROSITE" id="PS51257">
    <property type="entry name" value="PROKAR_LIPOPROTEIN"/>
    <property type="match status" value="1"/>
</dbReference>
<comment type="caution">
    <text evidence="9">The sequence shown here is derived from an EMBL/GenBank/DDBJ whole genome shotgun (WGS) entry which is preliminary data.</text>
</comment>
<dbReference type="Proteomes" id="UP000316429">
    <property type="component" value="Unassembled WGS sequence"/>
</dbReference>
<dbReference type="InterPro" id="IPR032831">
    <property type="entry name" value="LptM_cons"/>
</dbReference>
<dbReference type="EMBL" id="VFYP01000002">
    <property type="protein sequence ID" value="TPP06989.1"/>
    <property type="molecule type" value="Genomic_DNA"/>
</dbReference>
<evidence type="ECO:0000256" key="7">
    <source>
        <dbReference type="SAM" id="MobiDB-lite"/>
    </source>
</evidence>
<name>A0A504TXU6_9HYPH</name>
<evidence type="ECO:0000313" key="10">
    <source>
        <dbReference type="Proteomes" id="UP000316429"/>
    </source>
</evidence>
<keyword evidence="2 8" id="KW-0732">Signal</keyword>
<evidence type="ECO:0000256" key="8">
    <source>
        <dbReference type="SAM" id="SignalP"/>
    </source>
</evidence>
<proteinExistence type="predicted"/>
<keyword evidence="6" id="KW-0449">Lipoprotein</keyword>
<feature type="signal peptide" evidence="8">
    <location>
        <begin position="1"/>
        <end position="27"/>
    </location>
</feature>
<evidence type="ECO:0000313" key="9">
    <source>
        <dbReference type="EMBL" id="TPP06989.1"/>
    </source>
</evidence>
<evidence type="ECO:0000256" key="4">
    <source>
        <dbReference type="ARBA" id="ARBA00023139"/>
    </source>
</evidence>
<evidence type="ECO:0008006" key="11">
    <source>
        <dbReference type="Google" id="ProtNLM"/>
    </source>
</evidence>
<evidence type="ECO:0000256" key="3">
    <source>
        <dbReference type="ARBA" id="ARBA00023136"/>
    </source>
</evidence>
<dbReference type="NCBIfam" id="NF047847">
    <property type="entry name" value="SS_mature_LptM"/>
    <property type="match status" value="1"/>
</dbReference>
<organism evidence="9 10">
    <name type="scientific">Rhizobium glycinendophyticum</name>
    <dbReference type="NCBI Taxonomy" id="2589807"/>
    <lineage>
        <taxon>Bacteria</taxon>
        <taxon>Pseudomonadati</taxon>
        <taxon>Pseudomonadota</taxon>
        <taxon>Alphaproteobacteria</taxon>
        <taxon>Hyphomicrobiales</taxon>
        <taxon>Rhizobiaceae</taxon>
        <taxon>Rhizobium/Agrobacterium group</taxon>
        <taxon>Rhizobium</taxon>
    </lineage>
</organism>
<evidence type="ECO:0000256" key="2">
    <source>
        <dbReference type="ARBA" id="ARBA00022729"/>
    </source>
</evidence>
<dbReference type="GO" id="GO:0009279">
    <property type="term" value="C:cell outer membrane"/>
    <property type="evidence" value="ECO:0007669"/>
    <property type="project" value="UniProtKB-SubCell"/>
</dbReference>
<keyword evidence="4" id="KW-0564">Palmitate</keyword>
<reference evidence="9 10" key="1">
    <citation type="submission" date="2019-06" db="EMBL/GenBank/DDBJ databases">
        <title>Rhizobium sp. CL12 isolated from roots of soybean.</title>
        <authorList>
            <person name="Wang C."/>
        </authorList>
    </citation>
    <scope>NUCLEOTIDE SEQUENCE [LARGE SCALE GENOMIC DNA]</scope>
    <source>
        <strain evidence="9 10">CL12</strain>
    </source>
</reference>
<keyword evidence="10" id="KW-1185">Reference proteome</keyword>